<evidence type="ECO:0000313" key="2">
    <source>
        <dbReference type="EMBL" id="MFC5985699.1"/>
    </source>
</evidence>
<feature type="transmembrane region" description="Helical" evidence="1">
    <location>
        <begin position="58"/>
        <end position="78"/>
    </location>
</feature>
<feature type="transmembrane region" description="Helical" evidence="1">
    <location>
        <begin position="125"/>
        <end position="143"/>
    </location>
</feature>
<proteinExistence type="predicted"/>
<reference evidence="3" key="1">
    <citation type="journal article" date="2019" name="Int. J. Syst. Evol. Microbiol.">
        <title>The Global Catalogue of Microorganisms (GCM) 10K type strain sequencing project: providing services to taxonomists for standard genome sequencing and annotation.</title>
        <authorList>
            <consortium name="The Broad Institute Genomics Platform"/>
            <consortium name="The Broad Institute Genome Sequencing Center for Infectious Disease"/>
            <person name="Wu L."/>
            <person name="Ma J."/>
        </authorList>
    </citation>
    <scope>NUCLEOTIDE SEQUENCE [LARGE SCALE GENOMIC DNA]</scope>
    <source>
        <strain evidence="3">CCM 8749</strain>
    </source>
</reference>
<keyword evidence="1" id="KW-0812">Transmembrane</keyword>
<sequence>MNHPAKVIKMIAAAALIICFFMPVVDVQGSYRAIIEFIGYEGIDSPIQLLTAESDEEAQMIGTIFLALPAIGVLILVFHNKRMLGLVLSMISGIFSVAWMFILKAVEEDHAQDYFYGPIDVSPGIGIYLALIASIVVIITSFVKEQKIAMGSGHPSQVQPQAQMGIPVKRFCGQCGKAANPSSQFCGHCGSKM</sequence>
<dbReference type="RefSeq" id="WP_379892792.1">
    <property type="nucleotide sequence ID" value="NZ_CBCSCT010000012.1"/>
</dbReference>
<dbReference type="Pfam" id="PF14126">
    <property type="entry name" value="DUF4293"/>
    <property type="match status" value="1"/>
</dbReference>
<keyword evidence="1" id="KW-1133">Transmembrane helix</keyword>
<organism evidence="2 3">
    <name type="scientific">Marinicrinis lubricantis</name>
    <dbReference type="NCBI Taxonomy" id="2086470"/>
    <lineage>
        <taxon>Bacteria</taxon>
        <taxon>Bacillati</taxon>
        <taxon>Bacillota</taxon>
        <taxon>Bacilli</taxon>
        <taxon>Bacillales</taxon>
        <taxon>Paenibacillaceae</taxon>
    </lineage>
</organism>
<gene>
    <name evidence="2" type="ORF">ACFPXP_04545</name>
</gene>
<evidence type="ECO:0000313" key="3">
    <source>
        <dbReference type="Proteomes" id="UP001596250"/>
    </source>
</evidence>
<accession>A0ABW1IKV9</accession>
<keyword evidence="1" id="KW-0472">Membrane</keyword>
<protein>
    <submittedName>
        <fullName evidence="2">Zinc ribbon domain-containing protein</fullName>
    </submittedName>
</protein>
<feature type="transmembrane region" description="Helical" evidence="1">
    <location>
        <begin position="7"/>
        <end position="25"/>
    </location>
</feature>
<keyword evidence="3" id="KW-1185">Reference proteome</keyword>
<dbReference type="InterPro" id="IPR025635">
    <property type="entry name" value="DUF4293"/>
</dbReference>
<evidence type="ECO:0000256" key="1">
    <source>
        <dbReference type="SAM" id="Phobius"/>
    </source>
</evidence>
<dbReference type="EMBL" id="JBHSQV010000029">
    <property type="protein sequence ID" value="MFC5985699.1"/>
    <property type="molecule type" value="Genomic_DNA"/>
</dbReference>
<dbReference type="Proteomes" id="UP001596250">
    <property type="component" value="Unassembled WGS sequence"/>
</dbReference>
<name>A0ABW1IKV9_9BACL</name>
<feature type="transmembrane region" description="Helical" evidence="1">
    <location>
        <begin position="85"/>
        <end position="105"/>
    </location>
</feature>
<comment type="caution">
    <text evidence="2">The sequence shown here is derived from an EMBL/GenBank/DDBJ whole genome shotgun (WGS) entry which is preliminary data.</text>
</comment>